<dbReference type="KEGG" id="psua:FLK61_34615"/>
<keyword evidence="5" id="KW-1185">Reference proteome</keyword>
<feature type="domain" description="Flavodoxin-like fold" evidence="3">
    <location>
        <begin position="3"/>
        <end position="183"/>
    </location>
</feature>
<sequence length="191" mass="21914">MSKYLIVYMHPSTDSFNGAILQTLQEELGETSNVRNLAEISFIPHLTKEEYELTQKGIYSSDVEREWAFIHEAEHILFVFPLWWGSFPAIGKGYLDRVLAFGKAYELDGEEPVPLMSNKKASLIFTTGTPKEDFMKEGLYEQVVHLIEQHIFTFCGLKLENVLHFGDVIQSSDSDRKKMLEDIVSFAKQLD</sequence>
<dbReference type="PANTHER" id="PTHR10204">
    <property type="entry name" value="NAD P H OXIDOREDUCTASE-RELATED"/>
    <property type="match status" value="1"/>
</dbReference>
<accession>A0A859FHZ2</accession>
<dbReference type="GO" id="GO:0003955">
    <property type="term" value="F:NAD(P)H dehydrogenase (quinone) activity"/>
    <property type="evidence" value="ECO:0007669"/>
    <property type="project" value="TreeGrafter"/>
</dbReference>
<dbReference type="Proteomes" id="UP000318138">
    <property type="component" value="Chromosome"/>
</dbReference>
<evidence type="ECO:0000256" key="1">
    <source>
        <dbReference type="ARBA" id="ARBA00006252"/>
    </source>
</evidence>
<dbReference type="Pfam" id="PF02525">
    <property type="entry name" value="Flavodoxin_2"/>
    <property type="match status" value="1"/>
</dbReference>
<dbReference type="SUPFAM" id="SSF52218">
    <property type="entry name" value="Flavoproteins"/>
    <property type="match status" value="1"/>
</dbReference>
<dbReference type="RefSeq" id="WP_176009792.1">
    <property type="nucleotide sequence ID" value="NZ_CP041372.2"/>
</dbReference>
<name>A0A859FHZ2_9BACI</name>
<keyword evidence="2" id="KW-0560">Oxidoreductase</keyword>
<dbReference type="AlphaFoldDB" id="A0A859FHZ2"/>
<evidence type="ECO:0000313" key="5">
    <source>
        <dbReference type="Proteomes" id="UP000318138"/>
    </source>
</evidence>
<dbReference type="InterPro" id="IPR029039">
    <property type="entry name" value="Flavoprotein-like_sf"/>
</dbReference>
<dbReference type="EMBL" id="CP041372">
    <property type="protein sequence ID" value="QKS71806.1"/>
    <property type="molecule type" value="Genomic_DNA"/>
</dbReference>
<dbReference type="GO" id="GO:0005829">
    <property type="term" value="C:cytosol"/>
    <property type="evidence" value="ECO:0007669"/>
    <property type="project" value="TreeGrafter"/>
</dbReference>
<gene>
    <name evidence="4" type="ORF">FLK61_34615</name>
</gene>
<dbReference type="InterPro" id="IPR003680">
    <property type="entry name" value="Flavodoxin_fold"/>
</dbReference>
<comment type="similarity">
    <text evidence="1">Belongs to the NAD(P)H dehydrogenase (quinone) family.</text>
</comment>
<dbReference type="InterPro" id="IPR051545">
    <property type="entry name" value="NAD(P)H_dehydrogenase_qn"/>
</dbReference>
<evidence type="ECO:0000313" key="4">
    <source>
        <dbReference type="EMBL" id="QKS71806.1"/>
    </source>
</evidence>
<evidence type="ECO:0000259" key="3">
    <source>
        <dbReference type="Pfam" id="PF02525"/>
    </source>
</evidence>
<dbReference type="PANTHER" id="PTHR10204:SF34">
    <property type="entry name" value="NAD(P)H DEHYDROGENASE [QUINONE] 1 ISOFORM 1"/>
    <property type="match status" value="1"/>
</dbReference>
<organism evidence="4 5">
    <name type="scientific">Paenalkalicoccus suaedae</name>
    <dbReference type="NCBI Taxonomy" id="2592382"/>
    <lineage>
        <taxon>Bacteria</taxon>
        <taxon>Bacillati</taxon>
        <taxon>Bacillota</taxon>
        <taxon>Bacilli</taxon>
        <taxon>Bacillales</taxon>
        <taxon>Bacillaceae</taxon>
        <taxon>Paenalkalicoccus</taxon>
    </lineage>
</organism>
<protein>
    <submittedName>
        <fullName evidence="4">NAD(P)H-dependent oxidoreductase</fullName>
    </submittedName>
</protein>
<proteinExistence type="inferred from homology"/>
<evidence type="ECO:0000256" key="2">
    <source>
        <dbReference type="ARBA" id="ARBA00023002"/>
    </source>
</evidence>
<reference evidence="5" key="1">
    <citation type="submission" date="2019-07" db="EMBL/GenBank/DDBJ databases">
        <title>Bacillus alkalisoli sp. nov. isolated from saline soil.</title>
        <authorList>
            <person name="Sun J.-Q."/>
            <person name="Xu L."/>
        </authorList>
    </citation>
    <scope>NUCLEOTIDE SEQUENCE [LARGE SCALE GENOMIC DNA]</scope>
    <source>
        <strain evidence="5">M4U3P1</strain>
    </source>
</reference>
<dbReference type="Gene3D" id="3.40.50.360">
    <property type="match status" value="1"/>
</dbReference>